<keyword evidence="3" id="KW-1185">Reference proteome</keyword>
<feature type="signal peptide" evidence="2">
    <location>
        <begin position="1"/>
        <end position="22"/>
    </location>
</feature>
<proteinExistence type="predicted"/>
<reference evidence="4" key="1">
    <citation type="submission" date="2017-02" db="UniProtKB">
        <authorList>
            <consortium name="WormBaseParasite"/>
        </authorList>
    </citation>
    <scope>IDENTIFICATION</scope>
</reference>
<keyword evidence="1" id="KW-0472">Membrane</keyword>
<evidence type="ECO:0000256" key="2">
    <source>
        <dbReference type="SAM" id="SignalP"/>
    </source>
</evidence>
<keyword evidence="1" id="KW-0812">Transmembrane</keyword>
<feature type="chain" id="PRO_5005891035" evidence="2">
    <location>
        <begin position="23"/>
        <end position="119"/>
    </location>
</feature>
<sequence length="119" mass="13682">MILKKILTTLLVSLFLFDIINCRSLISRYGDDEETNPINEQKPPYDPSEYGMKLSYVILLTIIGGFLLSCAMICLCCTCILFCGILKASCTKNEYSEDIIKVEYDEDDYNDDEKIIRKR</sequence>
<accession>A0A0N4Z3L2</accession>
<name>A0A0N4Z3L2_PARTI</name>
<keyword evidence="2" id="KW-0732">Signal</keyword>
<evidence type="ECO:0000313" key="3">
    <source>
        <dbReference type="Proteomes" id="UP000038045"/>
    </source>
</evidence>
<evidence type="ECO:0000313" key="4">
    <source>
        <dbReference type="WBParaSite" id="PTRK_0000150500.1"/>
    </source>
</evidence>
<keyword evidence="1" id="KW-1133">Transmembrane helix</keyword>
<evidence type="ECO:0000256" key="1">
    <source>
        <dbReference type="SAM" id="Phobius"/>
    </source>
</evidence>
<dbReference type="Proteomes" id="UP000038045">
    <property type="component" value="Unplaced"/>
</dbReference>
<dbReference type="AlphaFoldDB" id="A0A0N4Z3L2"/>
<protein>
    <submittedName>
        <fullName evidence="4">Uncharacterized protein</fullName>
    </submittedName>
</protein>
<dbReference type="WBParaSite" id="PTRK_0000150500.1">
    <property type="protein sequence ID" value="PTRK_0000150500.1"/>
    <property type="gene ID" value="PTRK_0000150500"/>
</dbReference>
<feature type="transmembrane region" description="Helical" evidence="1">
    <location>
        <begin position="56"/>
        <end position="86"/>
    </location>
</feature>
<organism evidence="3 4">
    <name type="scientific">Parastrongyloides trichosuri</name>
    <name type="common">Possum-specific nematode worm</name>
    <dbReference type="NCBI Taxonomy" id="131310"/>
    <lineage>
        <taxon>Eukaryota</taxon>
        <taxon>Metazoa</taxon>
        <taxon>Ecdysozoa</taxon>
        <taxon>Nematoda</taxon>
        <taxon>Chromadorea</taxon>
        <taxon>Rhabditida</taxon>
        <taxon>Tylenchina</taxon>
        <taxon>Panagrolaimomorpha</taxon>
        <taxon>Strongyloidoidea</taxon>
        <taxon>Strongyloididae</taxon>
        <taxon>Parastrongyloides</taxon>
    </lineage>
</organism>